<organism evidence="2 3">
    <name type="scientific">Agrocybe chaxingu</name>
    <dbReference type="NCBI Taxonomy" id="84603"/>
    <lineage>
        <taxon>Eukaryota</taxon>
        <taxon>Fungi</taxon>
        <taxon>Dikarya</taxon>
        <taxon>Basidiomycota</taxon>
        <taxon>Agaricomycotina</taxon>
        <taxon>Agaricomycetes</taxon>
        <taxon>Agaricomycetidae</taxon>
        <taxon>Agaricales</taxon>
        <taxon>Agaricineae</taxon>
        <taxon>Strophariaceae</taxon>
        <taxon>Agrocybe</taxon>
    </lineage>
</organism>
<feature type="region of interest" description="Disordered" evidence="1">
    <location>
        <begin position="68"/>
        <end position="130"/>
    </location>
</feature>
<dbReference type="EMBL" id="JANKHO010002641">
    <property type="protein sequence ID" value="KAJ3490271.1"/>
    <property type="molecule type" value="Genomic_DNA"/>
</dbReference>
<dbReference type="Proteomes" id="UP001148786">
    <property type="component" value="Unassembled WGS sequence"/>
</dbReference>
<comment type="caution">
    <text evidence="2">The sequence shown here is derived from an EMBL/GenBank/DDBJ whole genome shotgun (WGS) entry which is preliminary data.</text>
</comment>
<protein>
    <submittedName>
        <fullName evidence="2">Uncharacterized protein</fullName>
    </submittedName>
</protein>
<gene>
    <name evidence="2" type="ORF">NLJ89_g11446</name>
</gene>
<accession>A0A9W8JP65</accession>
<sequence>MKGSSPRLSINYKVCSAAQSSTSAPRPLHCEGAVTLVKTQFGPAFVGKSYAQVELEPFRKPKGVKSTFSHFLHGMPQPQPEATTNTGKGKKRSRGEDSEGDASNEERPRKRIQTLFEVHGLASDEYDSPA</sequence>
<proteinExistence type="predicted"/>
<dbReference type="AlphaFoldDB" id="A0A9W8JP65"/>
<reference evidence="2" key="1">
    <citation type="submission" date="2022-07" db="EMBL/GenBank/DDBJ databases">
        <title>Genome Sequence of Agrocybe chaxingu.</title>
        <authorList>
            <person name="Buettner E."/>
        </authorList>
    </citation>
    <scope>NUCLEOTIDE SEQUENCE</scope>
    <source>
        <strain evidence="2">MP-N11</strain>
    </source>
</reference>
<evidence type="ECO:0000313" key="2">
    <source>
        <dbReference type="EMBL" id="KAJ3490271.1"/>
    </source>
</evidence>
<keyword evidence="3" id="KW-1185">Reference proteome</keyword>
<evidence type="ECO:0000256" key="1">
    <source>
        <dbReference type="SAM" id="MobiDB-lite"/>
    </source>
</evidence>
<evidence type="ECO:0000313" key="3">
    <source>
        <dbReference type="Proteomes" id="UP001148786"/>
    </source>
</evidence>
<name>A0A9W8JP65_9AGAR</name>